<dbReference type="AlphaFoldDB" id="A0A9P3PR64"/>
<protein>
    <submittedName>
        <fullName evidence="3">Ketopantoate reductase PanE/ApbA C terminal</fullName>
    </submittedName>
</protein>
<evidence type="ECO:0000259" key="2">
    <source>
        <dbReference type="Pfam" id="PF08546"/>
    </source>
</evidence>
<dbReference type="InterPro" id="IPR051402">
    <property type="entry name" value="KPR-Related"/>
</dbReference>
<comment type="caution">
    <text evidence="3">The sequence shown here is derived from an EMBL/GenBank/DDBJ whole genome shotgun (WGS) entry which is preliminary data.</text>
</comment>
<feature type="domain" description="Ketopantoate reductase N-terminal" evidence="1">
    <location>
        <begin position="7"/>
        <end position="171"/>
    </location>
</feature>
<dbReference type="InterPro" id="IPR013328">
    <property type="entry name" value="6PGD_dom2"/>
</dbReference>
<dbReference type="Proteomes" id="UP001063166">
    <property type="component" value="Unassembled WGS sequence"/>
</dbReference>
<dbReference type="OrthoDB" id="3609at2759"/>
<feature type="domain" description="Ketopantoate reductase C-terminal" evidence="2">
    <location>
        <begin position="256"/>
        <end position="361"/>
    </location>
</feature>
<dbReference type="PANTHER" id="PTHR21708">
    <property type="entry name" value="PROBABLE 2-DEHYDROPANTOATE 2-REDUCTASE"/>
    <property type="match status" value="1"/>
</dbReference>
<accession>A0A9P3PR64</accession>
<dbReference type="Pfam" id="PF08546">
    <property type="entry name" value="ApbA_C"/>
    <property type="match status" value="1"/>
</dbReference>
<organism evidence="3 4">
    <name type="scientific">Lyophyllum shimeji</name>
    <name type="common">Hon-shimeji</name>
    <name type="synonym">Tricholoma shimeji</name>
    <dbReference type="NCBI Taxonomy" id="47721"/>
    <lineage>
        <taxon>Eukaryota</taxon>
        <taxon>Fungi</taxon>
        <taxon>Dikarya</taxon>
        <taxon>Basidiomycota</taxon>
        <taxon>Agaricomycotina</taxon>
        <taxon>Agaricomycetes</taxon>
        <taxon>Agaricomycetidae</taxon>
        <taxon>Agaricales</taxon>
        <taxon>Tricholomatineae</taxon>
        <taxon>Lyophyllaceae</taxon>
        <taxon>Lyophyllum</taxon>
    </lineage>
</organism>
<dbReference type="PANTHER" id="PTHR21708:SF43">
    <property type="entry name" value="KETOPANTOATE REDUCTASE C-TERMINAL DOMAIN-CONTAINING PROTEIN"/>
    <property type="match status" value="1"/>
</dbReference>
<name>A0A9P3PR64_LYOSH</name>
<evidence type="ECO:0000313" key="3">
    <source>
        <dbReference type="EMBL" id="GLB39887.1"/>
    </source>
</evidence>
<dbReference type="InterPro" id="IPR008927">
    <property type="entry name" value="6-PGluconate_DH-like_C_sf"/>
</dbReference>
<keyword evidence="4" id="KW-1185">Reference proteome</keyword>
<sequence length="372" mass="41200">MATPTDVLLVGFGAVGAVYSLVLKRSGLARVTAVARGNYDAVSSRGVHFKSAKYGEIEGWRPDRLVRSVAEAADRRYSYVFVTTKAIPERVRTPQILHPLLSSPYADEHPQPTYVLLQNGLNVEVDLYNALKKLGKGEPKIVSTALWIGTNLLEPHIVEHGNFDRLSIGMYRYNDFTTEVNSPKEAAILEDLGEMLSAGGSEITIVPEVQRTKFAKNFWNVAFSSFSTLTQQRLPALWRPPPSDPSISYTPYVCQTTAELITKYTLPNIKAVMEELVVLARAIGYPDSASGVPSTLPDTVMENARGFHIVPESFHKPSMQLDAEKGLPIEVEVIFGEVVRMARERGVDMPRVEMLYALLLVIQNQILAKLEA</sequence>
<proteinExistence type="predicted"/>
<dbReference type="Gene3D" id="1.10.1040.10">
    <property type="entry name" value="N-(1-d-carboxylethyl)-l-norvaline Dehydrogenase, domain 2"/>
    <property type="match status" value="1"/>
</dbReference>
<reference evidence="3" key="1">
    <citation type="submission" date="2022-07" db="EMBL/GenBank/DDBJ databases">
        <title>The genome of Lyophyllum shimeji provides insight into the initial evolution of ectomycorrhizal fungal genome.</title>
        <authorList>
            <person name="Kobayashi Y."/>
            <person name="Shibata T."/>
            <person name="Hirakawa H."/>
            <person name="Shigenobu S."/>
            <person name="Nishiyama T."/>
            <person name="Yamada A."/>
            <person name="Hasebe M."/>
            <person name="Kawaguchi M."/>
        </authorList>
    </citation>
    <scope>NUCLEOTIDE SEQUENCE</scope>
    <source>
        <strain evidence="3">AT787</strain>
    </source>
</reference>
<dbReference type="EMBL" id="BRPK01000007">
    <property type="protein sequence ID" value="GLB39887.1"/>
    <property type="molecule type" value="Genomic_DNA"/>
</dbReference>
<dbReference type="InterPro" id="IPR013752">
    <property type="entry name" value="KPA_reductase"/>
</dbReference>
<dbReference type="SUPFAM" id="SSF48179">
    <property type="entry name" value="6-phosphogluconate dehydrogenase C-terminal domain-like"/>
    <property type="match status" value="1"/>
</dbReference>
<evidence type="ECO:0000313" key="4">
    <source>
        <dbReference type="Proteomes" id="UP001063166"/>
    </source>
</evidence>
<dbReference type="InterPro" id="IPR013332">
    <property type="entry name" value="KPR_N"/>
</dbReference>
<gene>
    <name evidence="3" type="ORF">LshimejAT787_0703970</name>
</gene>
<dbReference type="GO" id="GO:0005737">
    <property type="term" value="C:cytoplasm"/>
    <property type="evidence" value="ECO:0007669"/>
    <property type="project" value="TreeGrafter"/>
</dbReference>
<dbReference type="Gene3D" id="3.40.50.720">
    <property type="entry name" value="NAD(P)-binding Rossmann-like Domain"/>
    <property type="match status" value="1"/>
</dbReference>
<evidence type="ECO:0000259" key="1">
    <source>
        <dbReference type="Pfam" id="PF02558"/>
    </source>
</evidence>
<dbReference type="Pfam" id="PF02558">
    <property type="entry name" value="ApbA"/>
    <property type="match status" value="1"/>
</dbReference>